<evidence type="ECO:0000256" key="1">
    <source>
        <dbReference type="SAM" id="MobiDB-lite"/>
    </source>
</evidence>
<dbReference type="EMBL" id="JACTVM010000001">
    <property type="protein sequence ID" value="MBC9225611.1"/>
    <property type="molecule type" value="Genomic_DNA"/>
</dbReference>
<reference evidence="2" key="1">
    <citation type="submission" date="2020-09" db="EMBL/GenBank/DDBJ databases">
        <title>Novel species in genus Aeromicrobium.</title>
        <authorList>
            <person name="Zhang G."/>
        </authorList>
    </citation>
    <scope>NUCLEOTIDE SEQUENCE</scope>
    <source>
        <strain evidence="2">Zg-636</strain>
    </source>
</reference>
<accession>A0A8I0EUK0</accession>
<sequence length="313" mass="33899">MTFAETPRSLESGATMGFMFRRNLALVALLGAALFGGLVTAPVASAAPAVSIKKISNKKVAYGARATIKPSVRAARTTKVVSKRLTVKVGKKTIAKNRASVRLKSGKYKVTTTVRFRIRKDRTTQSKVAKNVLTVPAYHDTPVTCVANNVRGEFGPLTYDLACTGALFDGTHTFYDVTDDGSGTIWAWDSRGSYISGPATMASEGARFSLTLSPGYDLYQLRMVTVKKTVTTWSGMKTTKKSQSLTVKQRPRPNRADPDAWGECPSWAPIKGNGDSMIYHVPGGRYYEATIAEECFRTEGAARAAGYRASRNG</sequence>
<organism evidence="2 3">
    <name type="scientific">Aeromicrobium senzhongii</name>
    <dbReference type="NCBI Taxonomy" id="2663859"/>
    <lineage>
        <taxon>Bacteria</taxon>
        <taxon>Bacillati</taxon>
        <taxon>Actinomycetota</taxon>
        <taxon>Actinomycetes</taxon>
        <taxon>Propionibacteriales</taxon>
        <taxon>Nocardioidaceae</taxon>
        <taxon>Aeromicrobium</taxon>
    </lineage>
</organism>
<protein>
    <submittedName>
        <fullName evidence="2">Uncharacterized protein</fullName>
    </submittedName>
</protein>
<dbReference type="AlphaFoldDB" id="A0A8I0EUK0"/>
<dbReference type="RefSeq" id="WP_187768752.1">
    <property type="nucleotide sequence ID" value="NZ_JACTVM010000001.1"/>
</dbReference>
<proteinExistence type="predicted"/>
<gene>
    <name evidence="2" type="ORF">IBG24_04700</name>
</gene>
<evidence type="ECO:0000313" key="2">
    <source>
        <dbReference type="EMBL" id="MBC9225611.1"/>
    </source>
</evidence>
<evidence type="ECO:0000313" key="3">
    <source>
        <dbReference type="Proteomes" id="UP000620591"/>
    </source>
</evidence>
<feature type="region of interest" description="Disordered" evidence="1">
    <location>
        <begin position="240"/>
        <end position="259"/>
    </location>
</feature>
<comment type="caution">
    <text evidence="2">The sequence shown here is derived from an EMBL/GenBank/DDBJ whole genome shotgun (WGS) entry which is preliminary data.</text>
</comment>
<name>A0A8I0EUK0_9ACTN</name>
<dbReference type="Proteomes" id="UP000620591">
    <property type="component" value="Unassembled WGS sequence"/>
</dbReference>